<evidence type="ECO:0000313" key="1">
    <source>
        <dbReference type="EMBL" id="AWD92296.1"/>
    </source>
</evidence>
<dbReference type="OrthoDB" id="25263at10239"/>
<reference evidence="1 2" key="1">
    <citation type="submission" date="2018-04" db="EMBL/GenBank/DDBJ databases">
        <title>The genome sequence of bacteriophage LY0322 lytic for Enterococcus.</title>
        <authorList>
            <person name="Liu Y."/>
            <person name="Shi H."/>
            <person name="Sun Y."/>
        </authorList>
    </citation>
    <scope>NUCLEOTIDE SEQUENCE [LARGE SCALE GENOMIC DNA]</scope>
</reference>
<name>A0A2S1GSH1_9CAUD</name>
<dbReference type="RefSeq" id="YP_009624672.1">
    <property type="nucleotide sequence ID" value="NC_042125.1"/>
</dbReference>
<dbReference type="Proteomes" id="UP000247285">
    <property type="component" value="Segment"/>
</dbReference>
<organism evidence="1 2">
    <name type="scientific">Enterococcus phage LY0322</name>
    <dbReference type="NCBI Taxonomy" id="2172042"/>
    <lineage>
        <taxon>Viruses</taxon>
        <taxon>Duplodnaviria</taxon>
        <taxon>Heunggongvirae</taxon>
        <taxon>Uroviricota</taxon>
        <taxon>Caudoviricetes</taxon>
        <taxon>Efquatrovirus</taxon>
        <taxon>Efquatrovirus LY0322</taxon>
    </lineage>
</organism>
<dbReference type="KEGG" id="vg:40101525"/>
<sequence>MSKLKTFKVTYGNIENKVQRAYLKAYHYNEALRRAKRINGLYCIIKLEEVDNASKNELLYLFNK</sequence>
<protein>
    <submittedName>
        <fullName evidence="1">Uncharacterized protein</fullName>
    </submittedName>
</protein>
<accession>A0A2S1GSH1</accession>
<keyword evidence="2" id="KW-1185">Reference proteome</keyword>
<proteinExistence type="predicted"/>
<dbReference type="EMBL" id="MH193369">
    <property type="protein sequence ID" value="AWD92296.1"/>
    <property type="molecule type" value="Genomic_DNA"/>
</dbReference>
<evidence type="ECO:0000313" key="2">
    <source>
        <dbReference type="Proteomes" id="UP000247285"/>
    </source>
</evidence>
<dbReference type="GeneID" id="40101525"/>